<organism evidence="2 3">
    <name type="scientific">Muriicola soli</name>
    <dbReference type="NCBI Taxonomy" id="2507538"/>
    <lineage>
        <taxon>Bacteria</taxon>
        <taxon>Pseudomonadati</taxon>
        <taxon>Bacteroidota</taxon>
        <taxon>Flavobacteriia</taxon>
        <taxon>Flavobacteriales</taxon>
        <taxon>Flavobacteriaceae</taxon>
        <taxon>Muriicola</taxon>
    </lineage>
</organism>
<sequence length="460" mass="52465">MSKKNEFYDFPPTSTKAWKQQIQYGLKGQDYNYLLVWNSPDQIAVKPFYNTDDLEQPPARGLSAEDEWKVGQPISVEDTEQANARALRCLEKGAESLFFKLHSPDIDLRSLLKGIDLKQYPVHLEINFLADTLLGTLKEISQEKKASFIIHFDVIGNLARTGNWFRSMKEDLDAWLQLNRELEGSITISIDGSLYQNAGAIRVQQLAYMLSQAHEYVHHLKANAADVKMQIPVFKVSVNSNYFFEIAKLRALRQLWATLAREYDAPEHCHIVAQPSQRNKTIYEYNSNLLRSTMECMAAVNGGADTVCNLPYDSLYQKENEFGDRIARNQLLILKNESYLGAVSNPADGAYYIETLTKQMAEKALSLFKQLEASGGFLYALKAHTIQPKIKEQATKEQERFDQGSDILVGSNGYQNNQEAMKDNLEVSPFMKFEAKKTLIEPILEKRLAESLEKKRLEHE</sequence>
<dbReference type="Pfam" id="PF01642">
    <property type="entry name" value="MM_CoA_mutase"/>
    <property type="match status" value="1"/>
</dbReference>
<evidence type="ECO:0000259" key="1">
    <source>
        <dbReference type="Pfam" id="PF01642"/>
    </source>
</evidence>
<dbReference type="InterPro" id="IPR006099">
    <property type="entry name" value="MeMalonylCoA_mutase_a/b_cat"/>
</dbReference>
<evidence type="ECO:0000313" key="3">
    <source>
        <dbReference type="Proteomes" id="UP000290889"/>
    </source>
</evidence>
<name>A0A411EA20_9FLAO</name>
<dbReference type="SUPFAM" id="SSF51703">
    <property type="entry name" value="Cobalamin (vitamin B12)-dependent enzymes"/>
    <property type="match status" value="1"/>
</dbReference>
<dbReference type="OrthoDB" id="9762378at2"/>
<dbReference type="Proteomes" id="UP000290889">
    <property type="component" value="Chromosome"/>
</dbReference>
<dbReference type="PANTHER" id="PTHR48101">
    <property type="entry name" value="METHYLMALONYL-COA MUTASE, MITOCHONDRIAL-RELATED"/>
    <property type="match status" value="1"/>
</dbReference>
<proteinExistence type="predicted"/>
<protein>
    <submittedName>
        <fullName evidence="2">Methylmalonyl-CoA mutase</fullName>
    </submittedName>
</protein>
<dbReference type="KEGG" id="mur:EQY75_08500"/>
<gene>
    <name evidence="2" type="ORF">EQY75_08500</name>
</gene>
<feature type="domain" description="Methylmalonyl-CoA mutase alpha/beta chain catalytic" evidence="1">
    <location>
        <begin position="107"/>
        <end position="445"/>
    </location>
</feature>
<keyword evidence="3" id="KW-1185">Reference proteome</keyword>
<dbReference type="EMBL" id="CP035544">
    <property type="protein sequence ID" value="QBA64562.1"/>
    <property type="molecule type" value="Genomic_DNA"/>
</dbReference>
<reference evidence="2 3" key="1">
    <citation type="submission" date="2019-01" db="EMBL/GenBank/DDBJ databases">
        <title>Muriicola soli sp. nov., isolated from soil.</title>
        <authorList>
            <person name="Kang H.J."/>
            <person name="Kim S.B."/>
        </authorList>
    </citation>
    <scope>NUCLEOTIDE SEQUENCE [LARGE SCALE GENOMIC DNA]</scope>
    <source>
        <strain evidence="2 3">MMS17-SY002</strain>
    </source>
</reference>
<dbReference type="GO" id="GO:0016866">
    <property type="term" value="F:intramolecular transferase activity"/>
    <property type="evidence" value="ECO:0007669"/>
    <property type="project" value="InterPro"/>
</dbReference>
<dbReference type="CDD" id="cd03677">
    <property type="entry name" value="MM_CoA_mutase_beta"/>
    <property type="match status" value="1"/>
</dbReference>
<dbReference type="InterPro" id="IPR016176">
    <property type="entry name" value="Cbl-dep_enz_cat"/>
</dbReference>
<dbReference type="RefSeq" id="WP_129604926.1">
    <property type="nucleotide sequence ID" value="NZ_CP035544.1"/>
</dbReference>
<dbReference type="AlphaFoldDB" id="A0A411EA20"/>
<dbReference type="Gene3D" id="3.20.20.240">
    <property type="entry name" value="Methylmalonyl-CoA mutase"/>
    <property type="match status" value="1"/>
</dbReference>
<accession>A0A411EA20</accession>
<evidence type="ECO:0000313" key="2">
    <source>
        <dbReference type="EMBL" id="QBA64562.1"/>
    </source>
</evidence>
<dbReference type="PANTHER" id="PTHR48101:SF1">
    <property type="entry name" value="METHYLMALONYL-COA MUTASE, LARGE SUBUNIT"/>
    <property type="match status" value="1"/>
</dbReference>
<dbReference type="GO" id="GO:0031419">
    <property type="term" value="F:cobalamin binding"/>
    <property type="evidence" value="ECO:0007669"/>
    <property type="project" value="InterPro"/>
</dbReference>